<proteinExistence type="inferred from homology"/>
<evidence type="ECO:0000256" key="2">
    <source>
        <dbReference type="ARBA" id="ARBA00022679"/>
    </source>
</evidence>
<comment type="similarity">
    <text evidence="4">Belongs to the class V-like SAM-binding methyltransferase superfamily. Histone-lysine methyltransferase family. SETD6 subfamily.</text>
</comment>
<feature type="region of interest" description="Disordered" evidence="5">
    <location>
        <begin position="193"/>
        <end position="252"/>
    </location>
</feature>
<accession>A0A5N5QBT4</accession>
<dbReference type="Pfam" id="PF00856">
    <property type="entry name" value="SET"/>
    <property type="match status" value="1"/>
</dbReference>
<evidence type="ECO:0000256" key="5">
    <source>
        <dbReference type="SAM" id="MobiDB-lite"/>
    </source>
</evidence>
<dbReference type="PANTHER" id="PTHR13271:SF34">
    <property type="entry name" value="N-LYSINE METHYLTRANSFERASE SETD6"/>
    <property type="match status" value="1"/>
</dbReference>
<keyword evidence="4" id="KW-0539">Nucleus</keyword>
<dbReference type="SUPFAM" id="SSF82199">
    <property type="entry name" value="SET domain"/>
    <property type="match status" value="1"/>
</dbReference>
<comment type="function">
    <text evidence="4">S-adenosyl-L-methionine-dependent protein-lysine N-methyltransferase that monomethylates 60S ribosomal protein L42.</text>
</comment>
<keyword evidence="1 4" id="KW-0489">Methyltransferase</keyword>
<dbReference type="InterPro" id="IPR001214">
    <property type="entry name" value="SET_dom"/>
</dbReference>
<dbReference type="AlphaFoldDB" id="A0A5N5QBT4"/>
<dbReference type="GO" id="GO:0032259">
    <property type="term" value="P:methylation"/>
    <property type="evidence" value="ECO:0007669"/>
    <property type="project" value="UniProtKB-KW"/>
</dbReference>
<dbReference type="SUPFAM" id="SSF81822">
    <property type="entry name" value="RuBisCo LSMT C-terminal, substrate-binding domain"/>
    <property type="match status" value="1"/>
</dbReference>
<evidence type="ECO:0000313" key="8">
    <source>
        <dbReference type="Proteomes" id="UP000383932"/>
    </source>
</evidence>
<feature type="domain" description="SET" evidence="6">
    <location>
        <begin position="26"/>
        <end position="305"/>
    </location>
</feature>
<dbReference type="Pfam" id="PF09273">
    <property type="entry name" value="Rubis-subs-bind"/>
    <property type="match status" value="1"/>
</dbReference>
<protein>
    <recommendedName>
        <fullName evidence="4">Ribosomal lysine N-methyltransferase 4</fullName>
        <ecNumber evidence="4">2.1.1.-</ecNumber>
    </recommendedName>
</protein>
<dbReference type="Gene3D" id="3.90.1420.10">
    <property type="entry name" value="Rubisco LSMT, substrate-binding domain"/>
    <property type="match status" value="1"/>
</dbReference>
<reference evidence="7 8" key="1">
    <citation type="journal article" date="2019" name="Fungal Biol. Biotechnol.">
        <title>Draft genome sequence of fastidious pathogen Ceratobasidium theobromae, which causes vascular-streak dieback in Theobroma cacao.</title>
        <authorList>
            <person name="Ali S.S."/>
            <person name="Asman A."/>
            <person name="Shao J."/>
            <person name="Firmansyah A.P."/>
            <person name="Susilo A.W."/>
            <person name="Rosmana A."/>
            <person name="McMahon P."/>
            <person name="Junaid M."/>
            <person name="Guest D."/>
            <person name="Kheng T.Y."/>
            <person name="Meinhardt L.W."/>
            <person name="Bailey B.A."/>
        </authorList>
    </citation>
    <scope>NUCLEOTIDE SEQUENCE [LARGE SCALE GENOMIC DNA]</scope>
    <source>
        <strain evidence="7 8">CT2</strain>
    </source>
</reference>
<dbReference type="OrthoDB" id="341421at2759"/>
<dbReference type="EC" id="2.1.1.-" evidence="4"/>
<dbReference type="PROSITE" id="PS50280">
    <property type="entry name" value="SET"/>
    <property type="match status" value="1"/>
</dbReference>
<sequence length="488" mass="54623">MGPGSESLDSTLLQWFRARKGVVDEQHMRLAEIEGCGTGAIAVKDIPKGHVLFEIPRDILLSTRTCALKSQLTGAEWAGLGKGWTPLILCMMWEAAKGAESIWSGYLETMPVIFNTPMFWSETDLEELRGTTIAEKIGRDDADKEYTDRLLPLVKARPDIFDPEHLDAYYTLAEFHIMGSRILSRSFHVEPWKGEDEPEMPQVRENPDPDVSMESCHSISVEQSHEGSHEQPTQAGSSHLEDGEDSDIDSEDGENVEGVAMVPMADMLNARYGGENTKLFYEPHVLKMIATKHIASGEQIWNTYGDPPNSDLLRRYGHVDELGSGLDIVEVKGSTIVEYAATGLSEDHRKERVDWWLEMGGDDTFTLEMAKLLPPELFSFAQLMLLSESEWKRTQEKEKPPKPKSSEVNICVREVLTKRLGMYPTTLEEDESQLKSRHLTLNKRHALVVRIGEKKVLKAALESISGSGTKKRKADSEGGAKKKGARQK</sequence>
<keyword evidence="8" id="KW-1185">Reference proteome</keyword>
<dbReference type="GO" id="GO:0016279">
    <property type="term" value="F:protein-lysine N-methyltransferase activity"/>
    <property type="evidence" value="ECO:0007669"/>
    <property type="project" value="UniProtKB-UniRule"/>
</dbReference>
<dbReference type="GO" id="GO:0005634">
    <property type="term" value="C:nucleus"/>
    <property type="evidence" value="ECO:0007669"/>
    <property type="project" value="UniProtKB-SubCell"/>
</dbReference>
<feature type="region of interest" description="Disordered" evidence="5">
    <location>
        <begin position="462"/>
        <end position="488"/>
    </location>
</feature>
<dbReference type="Gene3D" id="3.90.1410.10">
    <property type="entry name" value="set domain protein methyltransferase, domain 1"/>
    <property type="match status" value="1"/>
</dbReference>
<gene>
    <name evidence="7" type="ORF">CTheo_7726</name>
</gene>
<dbReference type="PANTHER" id="PTHR13271">
    <property type="entry name" value="UNCHARACTERIZED PUTATIVE METHYLTRANSFERASE"/>
    <property type="match status" value="1"/>
</dbReference>
<evidence type="ECO:0000256" key="1">
    <source>
        <dbReference type="ARBA" id="ARBA00022603"/>
    </source>
</evidence>
<dbReference type="InterPro" id="IPR036464">
    <property type="entry name" value="Rubisco_LSMT_subst-bd_sf"/>
</dbReference>
<evidence type="ECO:0000256" key="3">
    <source>
        <dbReference type="ARBA" id="ARBA00022691"/>
    </source>
</evidence>
<feature type="compositionally biased region" description="Acidic residues" evidence="5">
    <location>
        <begin position="242"/>
        <end position="252"/>
    </location>
</feature>
<keyword evidence="3 4" id="KW-0949">S-adenosyl-L-methionine</keyword>
<dbReference type="PIRSF" id="PIRSF011771">
    <property type="entry name" value="RMS1_SET"/>
    <property type="match status" value="1"/>
</dbReference>
<dbReference type="InterPro" id="IPR011383">
    <property type="entry name" value="N-lys_methylase_SETD6"/>
</dbReference>
<evidence type="ECO:0000313" key="7">
    <source>
        <dbReference type="EMBL" id="KAB5588837.1"/>
    </source>
</evidence>
<name>A0A5N5QBT4_9AGAM</name>
<evidence type="ECO:0000256" key="4">
    <source>
        <dbReference type="PIRNR" id="PIRNR011771"/>
    </source>
</evidence>
<dbReference type="InterPro" id="IPR015353">
    <property type="entry name" value="Rubisco_LSMT_subst-bd"/>
</dbReference>
<dbReference type="EMBL" id="SSOP01000361">
    <property type="protein sequence ID" value="KAB5588837.1"/>
    <property type="molecule type" value="Genomic_DNA"/>
</dbReference>
<evidence type="ECO:0000259" key="6">
    <source>
        <dbReference type="PROSITE" id="PS50280"/>
    </source>
</evidence>
<dbReference type="Proteomes" id="UP000383932">
    <property type="component" value="Unassembled WGS sequence"/>
</dbReference>
<keyword evidence="2 4" id="KW-0808">Transferase</keyword>
<dbReference type="InterPro" id="IPR050600">
    <property type="entry name" value="SETD3_SETD6_MTase"/>
</dbReference>
<organism evidence="7 8">
    <name type="scientific">Ceratobasidium theobromae</name>
    <dbReference type="NCBI Taxonomy" id="1582974"/>
    <lineage>
        <taxon>Eukaryota</taxon>
        <taxon>Fungi</taxon>
        <taxon>Dikarya</taxon>
        <taxon>Basidiomycota</taxon>
        <taxon>Agaricomycotina</taxon>
        <taxon>Agaricomycetes</taxon>
        <taxon>Cantharellales</taxon>
        <taxon>Ceratobasidiaceae</taxon>
        <taxon>Ceratobasidium</taxon>
    </lineage>
</organism>
<comment type="caution">
    <text evidence="7">The sequence shown here is derived from an EMBL/GenBank/DDBJ whole genome shotgun (WGS) entry which is preliminary data.</text>
</comment>
<comment type="subcellular location">
    <subcellularLocation>
        <location evidence="4">Nucleus</location>
    </subcellularLocation>
</comment>
<dbReference type="InterPro" id="IPR046341">
    <property type="entry name" value="SET_dom_sf"/>
</dbReference>